<keyword evidence="6 8" id="KW-0119">Carbohydrate metabolism</keyword>
<dbReference type="GO" id="GO:0008448">
    <property type="term" value="F:N-acetylglucosamine-6-phosphate deacetylase activity"/>
    <property type="evidence" value="ECO:0007669"/>
    <property type="project" value="UniProtKB-UniRule"/>
</dbReference>
<keyword evidence="4 10" id="KW-0479">Metal-binding</keyword>
<dbReference type="EC" id="3.5.1.25" evidence="2 8"/>
<sequence length="394" mass="43219">MSSDKLVQFKDCRILRNHKIIKEDLWVRDGKIINPEKIFFDEKIKADSVIYCGNNIIAPGFIELQINGGYGYDFSFEEKTEEAISIVGKNLLSHGVTSYCPTIVTSPVDVYHKILPKFRKKQGGSHGATMLGVHVEGPFINVEKKGAHPANFIKSYEQGLATLEQVYGSLENVKIITLAPEFPNSGAVIKELAKKDIIVSLGHSTSNLSQGEEAVKSGATFITHLFNAMLPFHHRDPGLVGLLASENIPRSVYFGIISDGVHTHPAALRIAYRVHPKGLVLVTDAISALGLQDGEYKIGQLNVEVRENKAYIKGTDTFCGSIASMIECVKIFMEATGCSHEYALEAASLHPAEVLGMQNQKGTLEFGADADFIMLNDNFDIQSTWIAGECVFSK</sequence>
<evidence type="ECO:0000313" key="13">
    <source>
        <dbReference type="Proteomes" id="UP000410492"/>
    </source>
</evidence>
<evidence type="ECO:0000259" key="11">
    <source>
        <dbReference type="Pfam" id="PF01979"/>
    </source>
</evidence>
<evidence type="ECO:0000256" key="10">
    <source>
        <dbReference type="PIRSR" id="PIRSR038994-3"/>
    </source>
</evidence>
<dbReference type="InterPro" id="IPR003764">
    <property type="entry name" value="GlcNAc_6-P_deAcase"/>
</dbReference>
<dbReference type="InterPro" id="IPR006680">
    <property type="entry name" value="Amidohydro-rel"/>
</dbReference>
<dbReference type="Gene3D" id="3.20.20.140">
    <property type="entry name" value="Metal-dependent hydrolases"/>
    <property type="match status" value="1"/>
</dbReference>
<name>A0A653BRB9_CALMS</name>
<dbReference type="GO" id="GO:0106279">
    <property type="term" value="P:negative regulation of UDP-N-acetylglucosamine biosynthetic process"/>
    <property type="evidence" value="ECO:0007669"/>
    <property type="project" value="UniProtKB-ARBA"/>
</dbReference>
<dbReference type="GO" id="GO:0006046">
    <property type="term" value="P:N-acetylglucosamine catabolic process"/>
    <property type="evidence" value="ECO:0007669"/>
    <property type="project" value="TreeGrafter"/>
</dbReference>
<dbReference type="Pfam" id="PF01979">
    <property type="entry name" value="Amidohydro_1"/>
    <property type="match status" value="1"/>
</dbReference>
<feature type="active site" description="Proton donor/acceptor" evidence="9">
    <location>
        <position position="284"/>
    </location>
</feature>
<dbReference type="OrthoDB" id="10264777at2759"/>
<comment type="similarity">
    <text evidence="1 8">Belongs to the metallo-dependent hydrolases superfamily. NagA family.</text>
</comment>
<evidence type="ECO:0000256" key="8">
    <source>
        <dbReference type="PIRNR" id="PIRNR038994"/>
    </source>
</evidence>
<reference evidence="12 13" key="1">
    <citation type="submission" date="2019-01" db="EMBL/GenBank/DDBJ databases">
        <authorList>
            <person name="Sayadi A."/>
        </authorList>
    </citation>
    <scope>NUCLEOTIDE SEQUENCE [LARGE SCALE GENOMIC DNA]</scope>
</reference>
<dbReference type="GO" id="GO:0019262">
    <property type="term" value="P:N-acetylneuraminate catabolic process"/>
    <property type="evidence" value="ECO:0007669"/>
    <property type="project" value="UniProtKB-ARBA"/>
</dbReference>
<evidence type="ECO:0000256" key="1">
    <source>
        <dbReference type="ARBA" id="ARBA00010716"/>
    </source>
</evidence>
<evidence type="ECO:0000256" key="2">
    <source>
        <dbReference type="ARBA" id="ARBA00011899"/>
    </source>
</evidence>
<dbReference type="PANTHER" id="PTHR11113">
    <property type="entry name" value="N-ACETYLGLUCOSAMINE-6-PHOSPHATE DEACETYLASE"/>
    <property type="match status" value="1"/>
</dbReference>
<organism evidence="12 13">
    <name type="scientific">Callosobruchus maculatus</name>
    <name type="common">Southern cowpea weevil</name>
    <name type="synonym">Pulse bruchid</name>
    <dbReference type="NCBI Taxonomy" id="64391"/>
    <lineage>
        <taxon>Eukaryota</taxon>
        <taxon>Metazoa</taxon>
        <taxon>Ecdysozoa</taxon>
        <taxon>Arthropoda</taxon>
        <taxon>Hexapoda</taxon>
        <taxon>Insecta</taxon>
        <taxon>Pterygota</taxon>
        <taxon>Neoptera</taxon>
        <taxon>Endopterygota</taxon>
        <taxon>Coleoptera</taxon>
        <taxon>Polyphaga</taxon>
        <taxon>Cucujiformia</taxon>
        <taxon>Chrysomeloidea</taxon>
        <taxon>Chrysomelidae</taxon>
        <taxon>Bruchinae</taxon>
        <taxon>Bruchini</taxon>
        <taxon>Callosobruchus</taxon>
    </lineage>
</organism>
<dbReference type="GO" id="GO:0046872">
    <property type="term" value="F:metal ion binding"/>
    <property type="evidence" value="ECO:0007669"/>
    <property type="project" value="UniProtKB-KW"/>
</dbReference>
<evidence type="ECO:0000313" key="12">
    <source>
        <dbReference type="EMBL" id="VEN38144.1"/>
    </source>
</evidence>
<dbReference type="PIRSF" id="PIRSF038994">
    <property type="entry name" value="NagA"/>
    <property type="match status" value="1"/>
</dbReference>
<dbReference type="FunFam" id="3.20.20.140:FF:000023">
    <property type="entry name" value="N-acetylglucosamine-6-phosphate deacetylase"/>
    <property type="match status" value="1"/>
</dbReference>
<evidence type="ECO:0000256" key="5">
    <source>
        <dbReference type="ARBA" id="ARBA00022801"/>
    </source>
</evidence>
<dbReference type="AlphaFoldDB" id="A0A653BRB9"/>
<feature type="binding site" evidence="10">
    <location>
        <position position="224"/>
    </location>
    <ligand>
        <name>Zn(2+)</name>
        <dbReference type="ChEBI" id="CHEBI:29105"/>
    </ligand>
</feature>
<dbReference type="CDD" id="cd00854">
    <property type="entry name" value="NagA"/>
    <property type="match status" value="1"/>
</dbReference>
<dbReference type="SUPFAM" id="SSF51556">
    <property type="entry name" value="Metallo-dependent hydrolases"/>
    <property type="match status" value="1"/>
</dbReference>
<dbReference type="PANTHER" id="PTHR11113:SF14">
    <property type="entry name" value="N-ACETYLGLUCOSAMINE-6-PHOSPHATE DEACETYLASE"/>
    <property type="match status" value="1"/>
</dbReference>
<feature type="binding site" evidence="10">
    <location>
        <position position="203"/>
    </location>
    <ligand>
        <name>Zn(2+)</name>
        <dbReference type="ChEBI" id="CHEBI:29105"/>
    </ligand>
</feature>
<protein>
    <recommendedName>
        <fullName evidence="3 8">N-acetylglucosamine-6-phosphate deacetylase</fullName>
        <ecNumber evidence="2 8">3.5.1.25</ecNumber>
    </recommendedName>
</protein>
<dbReference type="InterPro" id="IPR032466">
    <property type="entry name" value="Metal_Hydrolase"/>
</dbReference>
<dbReference type="InterPro" id="IPR011059">
    <property type="entry name" value="Metal-dep_hydrolase_composite"/>
</dbReference>
<dbReference type="Proteomes" id="UP000410492">
    <property type="component" value="Unassembled WGS sequence"/>
</dbReference>
<evidence type="ECO:0000256" key="7">
    <source>
        <dbReference type="ARBA" id="ARBA00047647"/>
    </source>
</evidence>
<gene>
    <name evidence="12" type="ORF">CALMAC_LOCUS3147</name>
</gene>
<proteinExistence type="inferred from homology"/>
<evidence type="ECO:0000256" key="4">
    <source>
        <dbReference type="ARBA" id="ARBA00022723"/>
    </source>
</evidence>
<dbReference type="SUPFAM" id="SSF51338">
    <property type="entry name" value="Composite domain of metallo-dependent hydrolases"/>
    <property type="match status" value="1"/>
</dbReference>
<evidence type="ECO:0000256" key="9">
    <source>
        <dbReference type="PIRSR" id="PIRSR038994-1"/>
    </source>
</evidence>
<dbReference type="NCBIfam" id="TIGR00221">
    <property type="entry name" value="nagA"/>
    <property type="match status" value="1"/>
</dbReference>
<keyword evidence="13" id="KW-1185">Reference proteome</keyword>
<evidence type="ECO:0000256" key="6">
    <source>
        <dbReference type="ARBA" id="ARBA00023277"/>
    </source>
</evidence>
<feature type="domain" description="Amidohydrolase-related" evidence="11">
    <location>
        <begin position="56"/>
        <end position="390"/>
    </location>
</feature>
<feature type="binding site" evidence="10">
    <location>
        <position position="136"/>
    </location>
    <ligand>
        <name>Zn(2+)</name>
        <dbReference type="ChEBI" id="CHEBI:29105"/>
    </ligand>
</feature>
<dbReference type="Gene3D" id="2.30.40.10">
    <property type="entry name" value="Urease, subunit C, domain 1"/>
    <property type="match status" value="1"/>
</dbReference>
<comment type="cofactor">
    <cofactor evidence="10">
        <name>a divalent metal cation</name>
        <dbReference type="ChEBI" id="CHEBI:60240"/>
    </cofactor>
    <text evidence="10">Binds 1 divalent metal cation per subunit.</text>
</comment>
<accession>A0A653BRB9</accession>
<comment type="catalytic activity">
    <reaction evidence="7 8">
        <text>N-acetyl-D-glucosamine 6-phosphate + H2O = D-glucosamine 6-phosphate + acetate</text>
        <dbReference type="Rhea" id="RHEA:22936"/>
        <dbReference type="ChEBI" id="CHEBI:15377"/>
        <dbReference type="ChEBI" id="CHEBI:30089"/>
        <dbReference type="ChEBI" id="CHEBI:57513"/>
        <dbReference type="ChEBI" id="CHEBI:58725"/>
        <dbReference type="EC" id="3.5.1.25"/>
    </reaction>
</comment>
<evidence type="ECO:0000256" key="3">
    <source>
        <dbReference type="ARBA" id="ARBA00018029"/>
    </source>
</evidence>
<keyword evidence="5 8" id="KW-0378">Hydrolase</keyword>
<dbReference type="EMBL" id="CAACVG010004122">
    <property type="protein sequence ID" value="VEN38144.1"/>
    <property type="molecule type" value="Genomic_DNA"/>
</dbReference>